<dbReference type="NCBIfam" id="TIGR00254">
    <property type="entry name" value="GGDEF"/>
    <property type="match status" value="1"/>
</dbReference>
<dbReference type="Gene3D" id="3.30.450.40">
    <property type="match status" value="1"/>
</dbReference>
<dbReference type="InterPro" id="IPR001633">
    <property type="entry name" value="EAL_dom"/>
</dbReference>
<dbReference type="InterPro" id="IPR000160">
    <property type="entry name" value="GGDEF_dom"/>
</dbReference>
<comment type="cofactor">
    <cofactor evidence="1">
        <name>Mg(2+)</name>
        <dbReference type="ChEBI" id="CHEBI:18420"/>
    </cofactor>
</comment>
<feature type="domain" description="EAL" evidence="3">
    <location>
        <begin position="673"/>
        <end position="927"/>
    </location>
</feature>
<dbReference type="Pfam" id="PF00563">
    <property type="entry name" value="EAL"/>
    <property type="match status" value="1"/>
</dbReference>
<feature type="transmembrane region" description="Helical" evidence="2">
    <location>
        <begin position="20"/>
        <end position="40"/>
    </location>
</feature>
<dbReference type="InterPro" id="IPR035919">
    <property type="entry name" value="EAL_sf"/>
</dbReference>
<dbReference type="AlphaFoldDB" id="A0A4Z0M862"/>
<evidence type="ECO:0000313" key="7">
    <source>
        <dbReference type="Proteomes" id="UP000298050"/>
    </source>
</evidence>
<dbReference type="FunFam" id="3.30.70.270:FF:000001">
    <property type="entry name" value="Diguanylate cyclase domain protein"/>
    <property type="match status" value="1"/>
</dbReference>
<dbReference type="PANTHER" id="PTHR44757">
    <property type="entry name" value="DIGUANYLATE CYCLASE DGCP"/>
    <property type="match status" value="1"/>
</dbReference>
<dbReference type="Gene3D" id="3.20.20.450">
    <property type="entry name" value="EAL domain"/>
    <property type="match status" value="1"/>
</dbReference>
<dbReference type="EMBL" id="SRLE01000002">
    <property type="protein sequence ID" value="TGD75709.1"/>
    <property type="molecule type" value="Genomic_DNA"/>
</dbReference>
<feature type="domain" description="GGDEF" evidence="5">
    <location>
        <begin position="527"/>
        <end position="664"/>
    </location>
</feature>
<evidence type="ECO:0000259" key="4">
    <source>
        <dbReference type="PROSITE" id="PS50885"/>
    </source>
</evidence>
<dbReference type="GO" id="GO:0016020">
    <property type="term" value="C:membrane"/>
    <property type="evidence" value="ECO:0007669"/>
    <property type="project" value="InterPro"/>
</dbReference>
<dbReference type="RefSeq" id="WP_135440961.1">
    <property type="nucleotide sequence ID" value="NZ_SRLE01000002.1"/>
</dbReference>
<feature type="transmembrane region" description="Helical" evidence="2">
    <location>
        <begin position="261"/>
        <end position="280"/>
    </location>
</feature>
<dbReference type="InterPro" id="IPR003660">
    <property type="entry name" value="HAMP_dom"/>
</dbReference>
<evidence type="ECO:0000256" key="2">
    <source>
        <dbReference type="SAM" id="Phobius"/>
    </source>
</evidence>
<evidence type="ECO:0000259" key="3">
    <source>
        <dbReference type="PROSITE" id="PS50883"/>
    </source>
</evidence>
<dbReference type="SUPFAM" id="SSF55073">
    <property type="entry name" value="Nucleotide cyclase"/>
    <property type="match status" value="1"/>
</dbReference>
<dbReference type="PROSITE" id="PS50887">
    <property type="entry name" value="GGDEF"/>
    <property type="match status" value="1"/>
</dbReference>
<dbReference type="SUPFAM" id="SSF141868">
    <property type="entry name" value="EAL domain-like"/>
    <property type="match status" value="1"/>
</dbReference>
<gene>
    <name evidence="6" type="ORF">E4634_02175</name>
</gene>
<dbReference type="InterPro" id="IPR029787">
    <property type="entry name" value="Nucleotide_cyclase"/>
</dbReference>
<dbReference type="SMART" id="SM00052">
    <property type="entry name" value="EAL"/>
    <property type="match status" value="1"/>
</dbReference>
<dbReference type="SMART" id="SM00267">
    <property type="entry name" value="GGDEF"/>
    <property type="match status" value="1"/>
</dbReference>
<comment type="caution">
    <text evidence="6">The sequence shown here is derived from an EMBL/GenBank/DDBJ whole genome shotgun (WGS) entry which is preliminary data.</text>
</comment>
<proteinExistence type="predicted"/>
<name>A0A4Z0M862_9GAMM</name>
<dbReference type="Pfam" id="PF00672">
    <property type="entry name" value="HAMP"/>
    <property type="match status" value="1"/>
</dbReference>
<dbReference type="Gene3D" id="6.10.340.10">
    <property type="match status" value="1"/>
</dbReference>
<dbReference type="Proteomes" id="UP000298050">
    <property type="component" value="Unassembled WGS sequence"/>
</dbReference>
<dbReference type="GO" id="GO:0007165">
    <property type="term" value="P:signal transduction"/>
    <property type="evidence" value="ECO:0007669"/>
    <property type="project" value="InterPro"/>
</dbReference>
<keyword evidence="2" id="KW-0472">Membrane</keyword>
<keyword evidence="7" id="KW-1185">Reference proteome</keyword>
<feature type="domain" description="HAMP" evidence="4">
    <location>
        <begin position="281"/>
        <end position="333"/>
    </location>
</feature>
<dbReference type="PROSITE" id="PS50883">
    <property type="entry name" value="EAL"/>
    <property type="match status" value="1"/>
</dbReference>
<dbReference type="InterPro" id="IPR029016">
    <property type="entry name" value="GAF-like_dom_sf"/>
</dbReference>
<evidence type="ECO:0000256" key="1">
    <source>
        <dbReference type="ARBA" id="ARBA00001946"/>
    </source>
</evidence>
<dbReference type="CDD" id="cd01948">
    <property type="entry name" value="EAL"/>
    <property type="match status" value="1"/>
</dbReference>
<dbReference type="Gene3D" id="3.30.70.270">
    <property type="match status" value="1"/>
</dbReference>
<keyword evidence="2" id="KW-1133">Transmembrane helix</keyword>
<accession>A0A4Z0M862</accession>
<dbReference type="CDD" id="cd06225">
    <property type="entry name" value="HAMP"/>
    <property type="match status" value="1"/>
</dbReference>
<reference evidence="6 7" key="1">
    <citation type="submission" date="2019-04" db="EMBL/GenBank/DDBJ databases">
        <title>Taxonomy of novel Haliea sp. from mangrove soil of West Coast of India.</title>
        <authorList>
            <person name="Verma A."/>
            <person name="Kumar P."/>
            <person name="Krishnamurthi S."/>
        </authorList>
    </citation>
    <scope>NUCLEOTIDE SEQUENCE [LARGE SCALE GENOMIC DNA]</scope>
    <source>
        <strain evidence="6 7">SAOS-164</strain>
    </source>
</reference>
<evidence type="ECO:0000313" key="6">
    <source>
        <dbReference type="EMBL" id="TGD75709.1"/>
    </source>
</evidence>
<dbReference type="SUPFAM" id="SSF55781">
    <property type="entry name" value="GAF domain-like"/>
    <property type="match status" value="1"/>
</dbReference>
<dbReference type="PROSITE" id="PS50885">
    <property type="entry name" value="HAMP"/>
    <property type="match status" value="1"/>
</dbReference>
<dbReference type="GO" id="GO:0003824">
    <property type="term" value="F:catalytic activity"/>
    <property type="evidence" value="ECO:0007669"/>
    <property type="project" value="UniProtKB-ARBA"/>
</dbReference>
<keyword evidence="2" id="KW-0812">Transmembrane</keyword>
<dbReference type="SUPFAM" id="SSF158472">
    <property type="entry name" value="HAMP domain-like"/>
    <property type="match status" value="1"/>
</dbReference>
<dbReference type="Pfam" id="PF00990">
    <property type="entry name" value="GGDEF"/>
    <property type="match status" value="1"/>
</dbReference>
<dbReference type="PANTHER" id="PTHR44757:SF2">
    <property type="entry name" value="BIOFILM ARCHITECTURE MAINTENANCE PROTEIN MBAA"/>
    <property type="match status" value="1"/>
</dbReference>
<dbReference type="OrthoDB" id="8553030at2"/>
<dbReference type="InterPro" id="IPR052155">
    <property type="entry name" value="Biofilm_reg_signaling"/>
</dbReference>
<organism evidence="6 7">
    <name type="scientific">Mangrovimicrobium sediminis</name>
    <dbReference type="NCBI Taxonomy" id="2562682"/>
    <lineage>
        <taxon>Bacteria</taxon>
        <taxon>Pseudomonadati</taxon>
        <taxon>Pseudomonadota</taxon>
        <taxon>Gammaproteobacteria</taxon>
        <taxon>Cellvibrionales</taxon>
        <taxon>Halieaceae</taxon>
        <taxon>Mangrovimicrobium</taxon>
    </lineage>
</organism>
<dbReference type="InterPro" id="IPR043128">
    <property type="entry name" value="Rev_trsase/Diguanyl_cyclase"/>
</dbReference>
<dbReference type="SMART" id="SM00304">
    <property type="entry name" value="HAMP"/>
    <property type="match status" value="1"/>
</dbReference>
<dbReference type="CDD" id="cd01949">
    <property type="entry name" value="GGDEF"/>
    <property type="match status" value="1"/>
</dbReference>
<evidence type="ECO:0000259" key="5">
    <source>
        <dbReference type="PROSITE" id="PS50887"/>
    </source>
</evidence>
<protein>
    <submittedName>
        <fullName evidence="6">EAL domain-containing protein</fullName>
    </submittedName>
</protein>
<sequence>MFIPRLKFPQERITRRLFAIFTWLALVPVCLLSLVALSYVSSTSQEQINSVLDREVTTFGDTLVGRLRLAEERLILFDHNLDTDEPGIARSWAEFDALPDGDLVFGVLPASAFAADAEQAEHFGRGRSLLVVRALGGGKSAVYLLHSDTGAHADHAFAAVRIGSHFMLGDPTARDYTRDYCVYLPSGTRLYATDHNLCREFGSSASVFKGRRSLNTGKGLYYMTYRSLFLRERFLAQDWKASIVTRSAEVLQVSQIFRSRFVIFASLVLLVVSLLSIRLIRRQMAPLSAIMEGIDRVSQQDYDERVEVHSGDEFEELAEAFNQMSGRVSQQLATQESMSEIDQMILARCNREDILRIVLRKTLNVLPGDSVALLMPEARHAARLFWLDDNCDEGFQAAEVELLDEDRKQLMELGPRLVDVTADLLPLFLLVPYIDNCRSLLLVPITLERELVAVAVIGFTNKHRADPEEIELAARYADRIAVGLSNAEWEERLYRQAHYDSLTGLPNRMSLTDQLRLQINQARRDAGSFGLLFVDLDNFKLVNDTLGHDVGDQCIREMGERLSQCLREEDVVARLGGDEFVVLAVDGGQEVADVPAMIALANRILQAADQPMTIKGYDWRSSASIGIALYPRDGETPEELMKNADLAMYHAKATGRGKFHFYSEELNARSEELMRLSVELKAALSQRQFEVYYQPKVDSRSLDIVGAEALIRWNHPQRGLLSPAHFIDAAESLGLVNQLGDWILEDVCRQICEWRGTALPVVPVSINVSANQIRRDNLLQLLEVQLRRYQLQGSDLELEITEGVLVTRIEETVSVLNAIRELGTTISIDDYGTGYSSLSYMKTLPVDKLKIDRSFITSLCSDEIDQAIVNSTIMLSRSLGLKVIAEGVEEAGQLAMLREFGCHEIQGFYFSPPVPAGQFADFLAQGIPGLEHCG</sequence>